<dbReference type="AlphaFoldDB" id="T0J8S8"/>
<organism evidence="2 3">
    <name type="scientific">Sulfurimonas hongkongensis</name>
    <dbReference type="NCBI Taxonomy" id="1172190"/>
    <lineage>
        <taxon>Bacteria</taxon>
        <taxon>Pseudomonadati</taxon>
        <taxon>Campylobacterota</taxon>
        <taxon>Epsilonproteobacteria</taxon>
        <taxon>Campylobacterales</taxon>
        <taxon>Sulfurimonadaceae</taxon>
        <taxon>Sulfurimonas</taxon>
    </lineage>
</organism>
<accession>T0J8S8</accession>
<dbReference type="OrthoDB" id="9792240at2"/>
<dbReference type="InterPro" id="IPR003594">
    <property type="entry name" value="HATPase_dom"/>
</dbReference>
<sequence>MYKTSKVIIKNNFDSIEPLVEYLNSIGSIVGLNKKERQKISYALEESLQNSISFDFEYGSEEDIEVEITHIASGLKVTISDNGIPKNPFKKIDQSLDDMVKDVSFESLAKVDGDDISALSDFVIHRLLDKYSYINKGKDGRSIEMTIYASNKRIQEESEPELITKEDNFKLIRVPIGGDITGISRLFYKTYGYSYPNDMVYYPDRLVKKIEENSLISKVAISQQNRVIGHIALMQPFDGAKISEWGMAISDPVFRGQGIMSELISKIMSKAKNSSYHGIFSHSVTNHEFTQKICVKYGFSDVALLVGYAGSDVSFKNITNNLTQRESTIISYNALKKESAVELFMPKKHEGMIKKLYNGIGTKAIQKSPNKWAKTAVKTELTDTIISALNIAEIVIKSIASDALELVKYLTKKFSIAKIDIIYLYLDLEDENSLDLIEKLEDMGYLFSGIFPYYHHDNALIFQFINNIKFDYSLIHSYTPLAKELRDYVCAQDNNQIDEG</sequence>
<evidence type="ECO:0000259" key="1">
    <source>
        <dbReference type="PROSITE" id="PS51186"/>
    </source>
</evidence>
<dbReference type="PROSITE" id="PS51186">
    <property type="entry name" value="GNAT"/>
    <property type="match status" value="1"/>
</dbReference>
<dbReference type="EMBL" id="AUPZ01000019">
    <property type="protein sequence ID" value="EQB34396.1"/>
    <property type="molecule type" value="Genomic_DNA"/>
</dbReference>
<dbReference type="Proteomes" id="UP000015520">
    <property type="component" value="Unassembled WGS sequence"/>
</dbReference>
<dbReference type="eggNOG" id="COG1670">
    <property type="taxonomic scope" value="Bacteria"/>
</dbReference>
<protein>
    <recommendedName>
        <fullName evidence="1">N-acetyltransferase domain-containing protein</fullName>
    </recommendedName>
</protein>
<reference evidence="2 3" key="1">
    <citation type="submission" date="2013-07" db="EMBL/GenBank/DDBJ databases">
        <title>Sulfurimonas hongkongensis AST-10 Genome Sequencing.</title>
        <authorList>
            <person name="Cai L."/>
            <person name="Zhang T."/>
        </authorList>
    </citation>
    <scope>NUCLEOTIDE SEQUENCE [LARGE SCALE GENOMIC DNA]</scope>
    <source>
        <strain evidence="2 3">AST-10</strain>
    </source>
</reference>
<dbReference type="Pfam" id="PF13581">
    <property type="entry name" value="HATPase_c_2"/>
    <property type="match status" value="1"/>
</dbReference>
<keyword evidence="3" id="KW-1185">Reference proteome</keyword>
<dbReference type="Pfam" id="PF00583">
    <property type="entry name" value="Acetyltransf_1"/>
    <property type="match status" value="1"/>
</dbReference>
<dbReference type="InterPro" id="IPR016181">
    <property type="entry name" value="Acyl_CoA_acyltransferase"/>
</dbReference>
<dbReference type="RefSeq" id="WP_021288429.1">
    <property type="nucleotide sequence ID" value="NZ_AUPZ01000019.1"/>
</dbReference>
<proteinExistence type="predicted"/>
<dbReference type="Gene3D" id="3.40.630.30">
    <property type="match status" value="1"/>
</dbReference>
<dbReference type="PATRIC" id="fig|1172190.3.peg.2117"/>
<dbReference type="SUPFAM" id="SSF55729">
    <property type="entry name" value="Acyl-CoA N-acyltransferases (Nat)"/>
    <property type="match status" value="1"/>
</dbReference>
<name>T0J8S8_9BACT</name>
<feature type="domain" description="N-acetyltransferase" evidence="1">
    <location>
        <begin position="170"/>
        <end position="319"/>
    </location>
</feature>
<evidence type="ECO:0000313" key="2">
    <source>
        <dbReference type="EMBL" id="EQB34396.1"/>
    </source>
</evidence>
<dbReference type="GO" id="GO:0016747">
    <property type="term" value="F:acyltransferase activity, transferring groups other than amino-acyl groups"/>
    <property type="evidence" value="ECO:0007669"/>
    <property type="project" value="InterPro"/>
</dbReference>
<gene>
    <name evidence="2" type="ORF">M947_10975</name>
</gene>
<evidence type="ECO:0000313" key="3">
    <source>
        <dbReference type="Proteomes" id="UP000015520"/>
    </source>
</evidence>
<dbReference type="STRING" id="1172190.M947_10975"/>
<dbReference type="InterPro" id="IPR000182">
    <property type="entry name" value="GNAT_dom"/>
</dbReference>
<comment type="caution">
    <text evidence="2">The sequence shown here is derived from an EMBL/GenBank/DDBJ whole genome shotgun (WGS) entry which is preliminary data.</text>
</comment>
<dbReference type="CDD" id="cd04301">
    <property type="entry name" value="NAT_SF"/>
    <property type="match status" value="1"/>
</dbReference>